<dbReference type="EMBL" id="CAEKDK010000002">
    <property type="protein sequence ID" value="CAB4268738.1"/>
    <property type="molecule type" value="Genomic_DNA"/>
</dbReference>
<evidence type="ECO:0000313" key="2">
    <source>
        <dbReference type="Proteomes" id="UP000507222"/>
    </source>
</evidence>
<name>A0A6J5U2G8_PRUAR</name>
<dbReference type="AlphaFoldDB" id="A0A6J5U2G8"/>
<evidence type="ECO:0000313" key="1">
    <source>
        <dbReference type="EMBL" id="CAB4268738.1"/>
    </source>
</evidence>
<sequence length="88" mass="10021">MSFDEGSQSSNSQAPLYMFGGSYAYIKRFIANMYHITHEAQFQRWRSQFFAAFRTGANVSLAEPLSEVADRIEEKCEPPNIISPPLIK</sequence>
<gene>
    <name evidence="1" type="ORF">CURHAP_LOCUS12932</name>
</gene>
<protein>
    <submittedName>
        <fullName evidence="1">Uncharacterized protein</fullName>
    </submittedName>
</protein>
<reference evidence="1 2" key="1">
    <citation type="submission" date="2020-05" db="EMBL/GenBank/DDBJ databases">
        <authorList>
            <person name="Campoy J."/>
            <person name="Schneeberger K."/>
            <person name="Spophaly S."/>
        </authorList>
    </citation>
    <scope>NUCLEOTIDE SEQUENCE [LARGE SCALE GENOMIC DNA]</scope>
    <source>
        <strain evidence="1">PruArmRojPasFocal</strain>
    </source>
</reference>
<dbReference type="Proteomes" id="UP000507222">
    <property type="component" value="Unassembled WGS sequence"/>
</dbReference>
<proteinExistence type="predicted"/>
<organism evidence="1 2">
    <name type="scientific">Prunus armeniaca</name>
    <name type="common">Apricot</name>
    <name type="synonym">Armeniaca vulgaris</name>
    <dbReference type="NCBI Taxonomy" id="36596"/>
    <lineage>
        <taxon>Eukaryota</taxon>
        <taxon>Viridiplantae</taxon>
        <taxon>Streptophyta</taxon>
        <taxon>Embryophyta</taxon>
        <taxon>Tracheophyta</taxon>
        <taxon>Spermatophyta</taxon>
        <taxon>Magnoliopsida</taxon>
        <taxon>eudicotyledons</taxon>
        <taxon>Gunneridae</taxon>
        <taxon>Pentapetalae</taxon>
        <taxon>rosids</taxon>
        <taxon>fabids</taxon>
        <taxon>Rosales</taxon>
        <taxon>Rosaceae</taxon>
        <taxon>Amygdaloideae</taxon>
        <taxon>Amygdaleae</taxon>
        <taxon>Prunus</taxon>
    </lineage>
</organism>
<accession>A0A6J5U2G8</accession>